<dbReference type="GO" id="GO:0070740">
    <property type="term" value="F:tubulin-glutamic acid ligase activity"/>
    <property type="evidence" value="ECO:0007669"/>
    <property type="project" value="TreeGrafter"/>
</dbReference>
<dbReference type="PANTHER" id="PTHR12241">
    <property type="entry name" value="TUBULIN POLYGLUTAMYLASE"/>
    <property type="match status" value="1"/>
</dbReference>
<evidence type="ECO:0000256" key="1">
    <source>
        <dbReference type="ARBA" id="ARBA00006820"/>
    </source>
</evidence>
<dbReference type="AlphaFoldDB" id="C5LK05"/>
<dbReference type="PANTHER" id="PTHR12241:SF39">
    <property type="entry name" value="TUBULIN POLYGLUTAMYLASE TTLL9-RELATED"/>
    <property type="match status" value="1"/>
</dbReference>
<protein>
    <recommendedName>
        <fullName evidence="5">Tubulin--tyrosine ligase-like protein 9</fullName>
    </recommendedName>
</protein>
<evidence type="ECO:0000256" key="3">
    <source>
        <dbReference type="ARBA" id="ARBA00022741"/>
    </source>
</evidence>
<dbReference type="Proteomes" id="UP000007800">
    <property type="component" value="Unassembled WGS sequence"/>
</dbReference>
<gene>
    <name evidence="6" type="ORF">Pmar_PMAR020027</name>
</gene>
<dbReference type="GO" id="GO:0015631">
    <property type="term" value="F:tubulin binding"/>
    <property type="evidence" value="ECO:0007669"/>
    <property type="project" value="TreeGrafter"/>
</dbReference>
<evidence type="ECO:0000256" key="4">
    <source>
        <dbReference type="ARBA" id="ARBA00022840"/>
    </source>
</evidence>
<evidence type="ECO:0000256" key="2">
    <source>
        <dbReference type="ARBA" id="ARBA00022598"/>
    </source>
</evidence>
<dbReference type="GO" id="GO:0000226">
    <property type="term" value="P:microtubule cytoskeleton organization"/>
    <property type="evidence" value="ECO:0007669"/>
    <property type="project" value="TreeGrafter"/>
</dbReference>
<keyword evidence="2" id="KW-0436">Ligase</keyword>
<sequence>MESTYCEKVADVGESNNGVMVRQQLTSLGYGIDKMKKVDNRSTQRTVWVWRQLRPDALAAAGGHLARGEGTVYVNKLQKMPEFGNKCSLVSAVRKGLKELRSIENQCKWLPETYILLKILDRKTALEYLKGLEKGRPSKAVIQRYISDPLLLDGCKCDLRMFLLITRTEPLKAYFARGYVRRTLSEYCSDITNRCAHLTNQAVQKKLGDYYKTRKQESTWSIQRLCEYLASTSSSEGDASWWLNTWYCRVLEPIIMEMAT</sequence>
<reference evidence="6 7" key="1">
    <citation type="submission" date="2008-07" db="EMBL/GenBank/DDBJ databases">
        <authorList>
            <person name="El-Sayed N."/>
            <person name="Caler E."/>
            <person name="Inman J."/>
            <person name="Amedeo P."/>
            <person name="Hass B."/>
            <person name="Wortman J."/>
        </authorList>
    </citation>
    <scope>NUCLEOTIDE SEQUENCE [LARGE SCALE GENOMIC DNA]</scope>
    <source>
        <strain evidence="7">ATCC 50983 / TXsc</strain>
    </source>
</reference>
<keyword evidence="3" id="KW-0547">Nucleotide-binding</keyword>
<keyword evidence="7" id="KW-1185">Reference proteome</keyword>
<dbReference type="GO" id="GO:0036064">
    <property type="term" value="C:ciliary basal body"/>
    <property type="evidence" value="ECO:0007669"/>
    <property type="project" value="TreeGrafter"/>
</dbReference>
<comment type="similarity">
    <text evidence="1">Belongs to the tubulin--tyrosine ligase family.</text>
</comment>
<dbReference type="PROSITE" id="PS51221">
    <property type="entry name" value="TTL"/>
    <property type="match status" value="1"/>
</dbReference>
<evidence type="ECO:0000313" key="6">
    <source>
        <dbReference type="EMBL" id="EER02938.1"/>
    </source>
</evidence>
<dbReference type="GeneID" id="9051429"/>
<dbReference type="EMBL" id="GG682678">
    <property type="protein sequence ID" value="EER02938.1"/>
    <property type="molecule type" value="Genomic_DNA"/>
</dbReference>
<proteinExistence type="inferred from homology"/>
<evidence type="ECO:0000256" key="5">
    <source>
        <dbReference type="ARBA" id="ARBA00030445"/>
    </source>
</evidence>
<keyword evidence="4" id="KW-0067">ATP-binding</keyword>
<name>C5LK05_PERM5</name>
<dbReference type="InParanoid" id="C5LK05"/>
<dbReference type="Gene3D" id="3.30.470.20">
    <property type="entry name" value="ATP-grasp fold, B domain"/>
    <property type="match status" value="1"/>
</dbReference>
<feature type="non-terminal residue" evidence="6">
    <location>
        <position position="260"/>
    </location>
</feature>
<dbReference type="OrthoDB" id="288171at2759"/>
<dbReference type="InterPro" id="IPR004344">
    <property type="entry name" value="TTL/TTLL_fam"/>
</dbReference>
<dbReference type="Pfam" id="PF03133">
    <property type="entry name" value="TTL"/>
    <property type="match status" value="1"/>
</dbReference>
<dbReference type="RefSeq" id="XP_002771122.1">
    <property type="nucleotide sequence ID" value="XM_002771076.1"/>
</dbReference>
<evidence type="ECO:0000313" key="7">
    <source>
        <dbReference type="Proteomes" id="UP000007800"/>
    </source>
</evidence>
<dbReference type="GO" id="GO:0005524">
    <property type="term" value="F:ATP binding"/>
    <property type="evidence" value="ECO:0007669"/>
    <property type="project" value="UniProtKB-KW"/>
</dbReference>
<organism evidence="7">
    <name type="scientific">Perkinsus marinus (strain ATCC 50983 / TXsc)</name>
    <dbReference type="NCBI Taxonomy" id="423536"/>
    <lineage>
        <taxon>Eukaryota</taxon>
        <taxon>Sar</taxon>
        <taxon>Alveolata</taxon>
        <taxon>Perkinsozoa</taxon>
        <taxon>Perkinsea</taxon>
        <taxon>Perkinsida</taxon>
        <taxon>Perkinsidae</taxon>
        <taxon>Perkinsus</taxon>
    </lineage>
</organism>
<accession>C5LK05</accession>